<evidence type="ECO:0000313" key="2">
    <source>
        <dbReference type="EMBL" id="KAF9743141.1"/>
    </source>
</evidence>
<reference evidence="2" key="1">
    <citation type="submission" date="2020-10" db="EMBL/GenBank/DDBJ databases">
        <title>High-Quality Genome Resource of Clonostachys rosea strain S41 by Oxford Nanopore Long-Read Sequencing.</title>
        <authorList>
            <person name="Wang H."/>
        </authorList>
    </citation>
    <scope>NUCLEOTIDE SEQUENCE</scope>
    <source>
        <strain evidence="2">S41</strain>
    </source>
</reference>
<dbReference type="EMBL" id="JADCTT010000018">
    <property type="protein sequence ID" value="KAF9743141.1"/>
    <property type="molecule type" value="Genomic_DNA"/>
</dbReference>
<gene>
    <name evidence="2" type="ORF">IM811_006797</name>
</gene>
<sequence length="217" mass="23668">MMSFVQVKSTLLIFTCQIMPFKSPNPDPSHSSNHRDILIPCLSFIPCQLCHPTASSESARAGKWDSVPADTAQMTLGVIDVVPRMQPPAVIDENDAPLGQLLSNEVQRRLGLDLSTPQRALQLAKRCRRLAAQWRQDVFPEPHNSGPRTLPATTGSTTTTGISAQQDASQDVPLGWVLDELGGMLIRYSGLTSAARVAGERRPLSLSTFMMDRVPPP</sequence>
<comment type="caution">
    <text evidence="2">The sequence shown here is derived from an EMBL/GenBank/DDBJ whole genome shotgun (WGS) entry which is preliminary data.</text>
</comment>
<evidence type="ECO:0000256" key="1">
    <source>
        <dbReference type="SAM" id="MobiDB-lite"/>
    </source>
</evidence>
<dbReference type="AlphaFoldDB" id="A0A8H7K289"/>
<organism evidence="2 3">
    <name type="scientific">Bionectria ochroleuca</name>
    <name type="common">Gliocladium roseum</name>
    <dbReference type="NCBI Taxonomy" id="29856"/>
    <lineage>
        <taxon>Eukaryota</taxon>
        <taxon>Fungi</taxon>
        <taxon>Dikarya</taxon>
        <taxon>Ascomycota</taxon>
        <taxon>Pezizomycotina</taxon>
        <taxon>Sordariomycetes</taxon>
        <taxon>Hypocreomycetidae</taxon>
        <taxon>Hypocreales</taxon>
        <taxon>Bionectriaceae</taxon>
        <taxon>Clonostachys</taxon>
    </lineage>
</organism>
<dbReference type="Proteomes" id="UP000616885">
    <property type="component" value="Unassembled WGS sequence"/>
</dbReference>
<name>A0A8H7K289_BIOOC</name>
<proteinExistence type="predicted"/>
<evidence type="ECO:0000313" key="3">
    <source>
        <dbReference type="Proteomes" id="UP000616885"/>
    </source>
</evidence>
<feature type="region of interest" description="Disordered" evidence="1">
    <location>
        <begin position="139"/>
        <end position="166"/>
    </location>
</feature>
<accession>A0A8H7K289</accession>
<protein>
    <submittedName>
        <fullName evidence="2">Uncharacterized protein</fullName>
    </submittedName>
</protein>